<dbReference type="AlphaFoldDB" id="A0A7R9QWV3"/>
<keyword evidence="3" id="KW-1185">Reference proteome</keyword>
<gene>
    <name evidence="2" type="ORF">ONB1V03_LOCUS17989</name>
</gene>
<dbReference type="Proteomes" id="UP000728032">
    <property type="component" value="Unassembled WGS sequence"/>
</dbReference>
<evidence type="ECO:0000313" key="3">
    <source>
        <dbReference type="Proteomes" id="UP000728032"/>
    </source>
</evidence>
<keyword evidence="1" id="KW-0472">Membrane</keyword>
<feature type="transmembrane region" description="Helical" evidence="1">
    <location>
        <begin position="63"/>
        <end position="86"/>
    </location>
</feature>
<keyword evidence="1" id="KW-0812">Transmembrane</keyword>
<sequence length="151" mass="17236">MGEILKYLPTFDSHKRFLIFKVITCAVFVSYMVSLISTIMWYHNTSKLILDSDKWTAMYSQETLRVLNVVTPVCGMIVAVVAVFGILEENKYIIIVTTIVTPCPLIFVYMTDDTDIWVTYMGITSTVMTLICALMLDRGDPDDLHDPDDQY</sequence>
<feature type="transmembrane region" description="Helical" evidence="1">
    <location>
        <begin position="92"/>
        <end position="110"/>
    </location>
</feature>
<dbReference type="EMBL" id="OC938467">
    <property type="protein sequence ID" value="CAD7661428.1"/>
    <property type="molecule type" value="Genomic_DNA"/>
</dbReference>
<reference evidence="2" key="1">
    <citation type="submission" date="2020-11" db="EMBL/GenBank/DDBJ databases">
        <authorList>
            <person name="Tran Van P."/>
        </authorList>
    </citation>
    <scope>NUCLEOTIDE SEQUENCE</scope>
</reference>
<proteinExistence type="predicted"/>
<protein>
    <submittedName>
        <fullName evidence="2">Uncharacterized protein</fullName>
    </submittedName>
</protein>
<evidence type="ECO:0000256" key="1">
    <source>
        <dbReference type="SAM" id="Phobius"/>
    </source>
</evidence>
<accession>A0A7R9QWV3</accession>
<organism evidence="2">
    <name type="scientific">Oppiella nova</name>
    <dbReference type="NCBI Taxonomy" id="334625"/>
    <lineage>
        <taxon>Eukaryota</taxon>
        <taxon>Metazoa</taxon>
        <taxon>Ecdysozoa</taxon>
        <taxon>Arthropoda</taxon>
        <taxon>Chelicerata</taxon>
        <taxon>Arachnida</taxon>
        <taxon>Acari</taxon>
        <taxon>Acariformes</taxon>
        <taxon>Sarcoptiformes</taxon>
        <taxon>Oribatida</taxon>
        <taxon>Brachypylina</taxon>
        <taxon>Oppioidea</taxon>
        <taxon>Oppiidae</taxon>
        <taxon>Oppiella</taxon>
    </lineage>
</organism>
<keyword evidence="1" id="KW-1133">Transmembrane helix</keyword>
<dbReference type="EMBL" id="CAJPVJ010023642">
    <property type="protein sequence ID" value="CAG2178564.1"/>
    <property type="molecule type" value="Genomic_DNA"/>
</dbReference>
<feature type="transmembrane region" description="Helical" evidence="1">
    <location>
        <begin position="18"/>
        <end position="42"/>
    </location>
</feature>
<feature type="transmembrane region" description="Helical" evidence="1">
    <location>
        <begin position="117"/>
        <end position="136"/>
    </location>
</feature>
<name>A0A7R9QWV3_9ACAR</name>
<evidence type="ECO:0000313" key="2">
    <source>
        <dbReference type="EMBL" id="CAD7661428.1"/>
    </source>
</evidence>